<comment type="caution">
    <text evidence="1">The sequence shown here is derived from an EMBL/GenBank/DDBJ whole genome shotgun (WGS) entry which is preliminary data.</text>
</comment>
<evidence type="ECO:0008006" key="3">
    <source>
        <dbReference type="Google" id="ProtNLM"/>
    </source>
</evidence>
<evidence type="ECO:0000313" key="2">
    <source>
        <dbReference type="Proteomes" id="UP000886653"/>
    </source>
</evidence>
<name>A0A9P6TDC1_9BASI</name>
<dbReference type="EMBL" id="MU167245">
    <property type="protein sequence ID" value="KAG0147624.1"/>
    <property type="molecule type" value="Genomic_DNA"/>
</dbReference>
<sequence>MVEPKYSHDIKLMAVWWLLSGKSLEEINELLGFDDELISVSSLRRWLKFFLETHDVVVNPELYLHQGIEKKLNDNQCAFVLDALKMDPTLYLDELAAALLEGYGLVISITTLATKLNYHLQWTRKKV</sequence>
<organism evidence="1 2">
    <name type="scientific">Cronartium quercuum f. sp. fusiforme G11</name>
    <dbReference type="NCBI Taxonomy" id="708437"/>
    <lineage>
        <taxon>Eukaryota</taxon>
        <taxon>Fungi</taxon>
        <taxon>Dikarya</taxon>
        <taxon>Basidiomycota</taxon>
        <taxon>Pucciniomycotina</taxon>
        <taxon>Pucciniomycetes</taxon>
        <taxon>Pucciniales</taxon>
        <taxon>Coleosporiaceae</taxon>
        <taxon>Cronartium</taxon>
    </lineage>
</organism>
<protein>
    <recommendedName>
        <fullName evidence="3">Transposase</fullName>
    </recommendedName>
</protein>
<proteinExistence type="predicted"/>
<evidence type="ECO:0000313" key="1">
    <source>
        <dbReference type="EMBL" id="KAG0147624.1"/>
    </source>
</evidence>
<dbReference type="Proteomes" id="UP000886653">
    <property type="component" value="Unassembled WGS sequence"/>
</dbReference>
<dbReference type="SUPFAM" id="SSF46689">
    <property type="entry name" value="Homeodomain-like"/>
    <property type="match status" value="1"/>
</dbReference>
<dbReference type="PANTHER" id="PTHR46564:SF1">
    <property type="entry name" value="TRANSPOSASE"/>
    <property type="match status" value="1"/>
</dbReference>
<dbReference type="AlphaFoldDB" id="A0A9P6TDC1"/>
<dbReference type="PANTHER" id="PTHR46564">
    <property type="entry name" value="TRANSPOSASE"/>
    <property type="match status" value="1"/>
</dbReference>
<reference evidence="1" key="1">
    <citation type="submission" date="2013-11" db="EMBL/GenBank/DDBJ databases">
        <title>Genome sequence of the fusiform rust pathogen reveals effectors for host alternation and coevolution with pine.</title>
        <authorList>
            <consortium name="DOE Joint Genome Institute"/>
            <person name="Smith K."/>
            <person name="Pendleton A."/>
            <person name="Kubisiak T."/>
            <person name="Anderson C."/>
            <person name="Salamov A."/>
            <person name="Aerts A."/>
            <person name="Riley R."/>
            <person name="Clum A."/>
            <person name="Lindquist E."/>
            <person name="Ence D."/>
            <person name="Campbell M."/>
            <person name="Kronenberg Z."/>
            <person name="Feau N."/>
            <person name="Dhillon B."/>
            <person name="Hamelin R."/>
            <person name="Burleigh J."/>
            <person name="Smith J."/>
            <person name="Yandell M."/>
            <person name="Nelson C."/>
            <person name="Grigoriev I."/>
            <person name="Davis J."/>
        </authorList>
    </citation>
    <scope>NUCLEOTIDE SEQUENCE</scope>
    <source>
        <strain evidence="1">G11</strain>
    </source>
</reference>
<accession>A0A9P6TDC1</accession>
<gene>
    <name evidence="1" type="ORF">CROQUDRAFT_453908</name>
</gene>
<dbReference type="InterPro" id="IPR009057">
    <property type="entry name" value="Homeodomain-like_sf"/>
</dbReference>
<keyword evidence="2" id="KW-1185">Reference proteome</keyword>